<accession>A0ABR3TMW0</accession>
<dbReference type="Proteomes" id="UP001521184">
    <property type="component" value="Unassembled WGS sequence"/>
</dbReference>
<name>A0ABR3TMW0_9PEZI</name>
<sequence length="237" mass="26925">MRTASPGISDNTQQLEALNEQVGHAPTPSRPANSGLPTAACVRIPDKSIQSQIIHNHGYPQGAPKLSMGFGTTSSHNTQPVARTRRVIERRLHHWRDHFGDLESGDEQHVQKMVEGAKHHNYVELKTTEWIDVDRLRDPKKIQQKLNNYDRRKIRSSRLLRVATCELNNYDRRKIKYCGQSYPLGRPTIIVGKKDENGQVHMPLEVLKTNNIPATIRKTSRLWNSVTCVQALGAFLE</sequence>
<feature type="domain" description="RAI1-like" evidence="1">
    <location>
        <begin position="168"/>
        <end position="237"/>
    </location>
</feature>
<keyword evidence="2" id="KW-0255">Endonuclease</keyword>
<dbReference type="Pfam" id="PF08652">
    <property type="entry name" value="RAI1"/>
    <property type="match status" value="1"/>
</dbReference>
<keyword evidence="3" id="KW-1185">Reference proteome</keyword>
<proteinExistence type="predicted"/>
<dbReference type="GO" id="GO:0004519">
    <property type="term" value="F:endonuclease activity"/>
    <property type="evidence" value="ECO:0007669"/>
    <property type="project" value="UniProtKB-KW"/>
</dbReference>
<evidence type="ECO:0000259" key="1">
    <source>
        <dbReference type="Pfam" id="PF08652"/>
    </source>
</evidence>
<gene>
    <name evidence="2" type="primary">RAI1_2</name>
    <name evidence="2" type="ORF">SLS58_006418</name>
</gene>
<comment type="caution">
    <text evidence="2">The sequence shown here is derived from an EMBL/GenBank/DDBJ whole genome shotgun (WGS) entry which is preliminary data.</text>
</comment>
<keyword evidence="2" id="KW-0378">Hydrolase</keyword>
<protein>
    <submittedName>
        <fullName evidence="2">Decapping endonuclease targeting mRNA</fullName>
    </submittedName>
</protein>
<organism evidence="2 3">
    <name type="scientific">Diplodia intermedia</name>
    <dbReference type="NCBI Taxonomy" id="856260"/>
    <lineage>
        <taxon>Eukaryota</taxon>
        <taxon>Fungi</taxon>
        <taxon>Dikarya</taxon>
        <taxon>Ascomycota</taxon>
        <taxon>Pezizomycotina</taxon>
        <taxon>Dothideomycetes</taxon>
        <taxon>Dothideomycetes incertae sedis</taxon>
        <taxon>Botryosphaeriales</taxon>
        <taxon>Botryosphaeriaceae</taxon>
        <taxon>Diplodia</taxon>
    </lineage>
</organism>
<keyword evidence="2" id="KW-0540">Nuclease</keyword>
<evidence type="ECO:0000313" key="2">
    <source>
        <dbReference type="EMBL" id="KAL1640978.1"/>
    </source>
</evidence>
<evidence type="ECO:0000313" key="3">
    <source>
        <dbReference type="Proteomes" id="UP001521184"/>
    </source>
</evidence>
<dbReference type="EMBL" id="JAKEKT020000044">
    <property type="protein sequence ID" value="KAL1640978.1"/>
    <property type="molecule type" value="Genomic_DNA"/>
</dbReference>
<reference evidence="2 3" key="1">
    <citation type="journal article" date="2023" name="Plant Dis.">
        <title>First Report of Diplodia intermedia Causing Canker and Dieback Diseases on Apple Trees in Canada.</title>
        <authorList>
            <person name="Ellouze W."/>
            <person name="Ilyukhin E."/>
            <person name="Sulman M."/>
            <person name="Ali S."/>
        </authorList>
    </citation>
    <scope>NUCLEOTIDE SEQUENCE [LARGE SCALE GENOMIC DNA]</scope>
    <source>
        <strain evidence="2 3">M45-28</strain>
    </source>
</reference>
<dbReference type="InterPro" id="IPR013961">
    <property type="entry name" value="RAI1"/>
</dbReference>